<dbReference type="Proteomes" id="UP000076738">
    <property type="component" value="Unassembled WGS sequence"/>
</dbReference>
<keyword evidence="3" id="KW-1185">Reference proteome</keyword>
<sequence>MWREGCELRRKRRENVSHAARGKRRILTFGAEMAVRKQDGLWEGGASGLYIRKGRDRGLGDSHHVSGLHHLEDPRNRRMPCDAAERRTEGSTGRMPSNGKSVHRCRSMGPSTHIDQMHAPSVSTEVVFRLAGEDTDEPSAQDRSVTTSQR</sequence>
<dbReference type="AlphaFoldDB" id="A0A167HA85"/>
<evidence type="ECO:0000256" key="1">
    <source>
        <dbReference type="SAM" id="MobiDB-lite"/>
    </source>
</evidence>
<feature type="compositionally biased region" description="Polar residues" evidence="1">
    <location>
        <begin position="141"/>
        <end position="150"/>
    </location>
</feature>
<protein>
    <submittedName>
        <fullName evidence="2">Uncharacterized protein</fullName>
    </submittedName>
</protein>
<feature type="compositionally biased region" description="Basic and acidic residues" evidence="1">
    <location>
        <begin position="61"/>
        <end position="89"/>
    </location>
</feature>
<feature type="region of interest" description="Disordered" evidence="1">
    <location>
        <begin position="61"/>
        <end position="150"/>
    </location>
</feature>
<feature type="compositionally biased region" description="Polar residues" evidence="1">
    <location>
        <begin position="90"/>
        <end position="100"/>
    </location>
</feature>
<organism evidence="2 3">
    <name type="scientific">Calocera viscosa (strain TUFC12733)</name>
    <dbReference type="NCBI Taxonomy" id="1330018"/>
    <lineage>
        <taxon>Eukaryota</taxon>
        <taxon>Fungi</taxon>
        <taxon>Dikarya</taxon>
        <taxon>Basidiomycota</taxon>
        <taxon>Agaricomycotina</taxon>
        <taxon>Dacrymycetes</taxon>
        <taxon>Dacrymycetales</taxon>
        <taxon>Dacrymycetaceae</taxon>
        <taxon>Calocera</taxon>
    </lineage>
</organism>
<gene>
    <name evidence="2" type="ORF">CALVIDRAFT_345148</name>
</gene>
<name>A0A167HA85_CALVF</name>
<accession>A0A167HA85</accession>
<evidence type="ECO:0000313" key="2">
    <source>
        <dbReference type="EMBL" id="KZO91409.1"/>
    </source>
</evidence>
<reference evidence="2 3" key="1">
    <citation type="journal article" date="2016" name="Mol. Biol. Evol.">
        <title>Comparative Genomics of Early-Diverging Mushroom-Forming Fungi Provides Insights into the Origins of Lignocellulose Decay Capabilities.</title>
        <authorList>
            <person name="Nagy L.G."/>
            <person name="Riley R."/>
            <person name="Tritt A."/>
            <person name="Adam C."/>
            <person name="Daum C."/>
            <person name="Floudas D."/>
            <person name="Sun H."/>
            <person name="Yadav J.S."/>
            <person name="Pangilinan J."/>
            <person name="Larsson K.H."/>
            <person name="Matsuura K."/>
            <person name="Barry K."/>
            <person name="Labutti K."/>
            <person name="Kuo R."/>
            <person name="Ohm R.A."/>
            <person name="Bhattacharya S.S."/>
            <person name="Shirouzu T."/>
            <person name="Yoshinaga Y."/>
            <person name="Martin F.M."/>
            <person name="Grigoriev I.V."/>
            <person name="Hibbett D.S."/>
        </authorList>
    </citation>
    <scope>NUCLEOTIDE SEQUENCE [LARGE SCALE GENOMIC DNA]</scope>
    <source>
        <strain evidence="2 3">TUFC12733</strain>
    </source>
</reference>
<proteinExistence type="predicted"/>
<evidence type="ECO:0000313" key="3">
    <source>
        <dbReference type="Proteomes" id="UP000076738"/>
    </source>
</evidence>
<dbReference type="EMBL" id="KV417323">
    <property type="protein sequence ID" value="KZO91409.1"/>
    <property type="molecule type" value="Genomic_DNA"/>
</dbReference>